<dbReference type="GO" id="GO:0046931">
    <property type="term" value="P:pore complex assembly"/>
    <property type="evidence" value="ECO:0007669"/>
    <property type="project" value="InterPro"/>
</dbReference>
<dbReference type="InterPro" id="IPR009104">
    <property type="entry name" value="Anemon_actinoporin-like"/>
</dbReference>
<evidence type="ECO:0000313" key="2">
    <source>
        <dbReference type="EMBL" id="PKC64713.1"/>
    </source>
</evidence>
<dbReference type="InterPro" id="IPR050677">
    <property type="entry name" value="Actinoporin_PFT"/>
</dbReference>
<dbReference type="VEuPathDB" id="FungiDB:FUN_016169"/>
<sequence length="184" mass="20493">MSVGIYNISDITGALLDAILKELKSGRKVAITIKNCSSQTLENPKIFIKSGTCRKGFPPNPIPTGKGVVWAANKTSYSTWGTSGVIVYHIKTEKWNRSLAFMWKIPFSYVNHANWWKIKLYEGLVEVNKEFYERMRYEDKPHKGDGNPFNGDLGGGWSYVGTMGGAGKCTIDITITDGNNEPCF</sequence>
<reference evidence="1" key="3">
    <citation type="submission" date="2020-05" db="EMBL/GenBank/DDBJ databases">
        <authorList>
            <person name="Rincon C."/>
            <person name="Sanders R I."/>
            <person name="Robbins C."/>
            <person name="Chaturvedi A."/>
        </authorList>
    </citation>
    <scope>NUCLEOTIDE SEQUENCE</scope>
    <source>
        <strain evidence="1">CHB12</strain>
    </source>
</reference>
<comment type="caution">
    <text evidence="2">The sequence shown here is derived from an EMBL/GenBank/DDBJ whole genome shotgun (WGS) entry which is preliminary data.</text>
</comment>
<reference evidence="2 3" key="1">
    <citation type="submission" date="2017-10" db="EMBL/GenBank/DDBJ databases">
        <title>Extensive intraspecific genome diversity in a model arbuscular mycorrhizal fungus.</title>
        <authorList>
            <person name="Chen E.C.H."/>
            <person name="Morin E."/>
            <person name="Baudet D."/>
            <person name="Noel J."/>
            <person name="Ndikumana S."/>
            <person name="Charron P."/>
            <person name="St-Onge C."/>
            <person name="Giorgi J."/>
            <person name="Grigoriev I.V."/>
            <person name="Roux C."/>
            <person name="Martin F.M."/>
            <person name="Corradi N."/>
        </authorList>
    </citation>
    <scope>NUCLEOTIDE SEQUENCE [LARGE SCALE GENOMIC DNA]</scope>
    <source>
        <strain evidence="2 3">A1</strain>
    </source>
</reference>
<dbReference type="PANTHER" id="PTHR40388">
    <property type="entry name" value="BRYOPORIN"/>
    <property type="match status" value="1"/>
</dbReference>
<dbReference type="VEuPathDB" id="FungiDB:RhiirA1_536858"/>
<dbReference type="Proteomes" id="UP000684084">
    <property type="component" value="Unassembled WGS sequence"/>
</dbReference>
<dbReference type="AlphaFoldDB" id="A0A2I1FDM5"/>
<dbReference type="GO" id="GO:0015267">
    <property type="term" value="F:channel activity"/>
    <property type="evidence" value="ECO:0007669"/>
    <property type="project" value="InterPro"/>
</dbReference>
<dbReference type="Gene3D" id="2.60.270.20">
    <property type="entry name" value="Cytolysin/lectin"/>
    <property type="match status" value="1"/>
</dbReference>
<reference evidence="2 3" key="2">
    <citation type="submission" date="2017-10" db="EMBL/GenBank/DDBJ databases">
        <title>Genome analyses suggest a sexual origin of heterokaryosis in a supposedly ancient asexual fungus.</title>
        <authorList>
            <person name="Corradi N."/>
            <person name="Sedzielewska K."/>
            <person name="Noel J."/>
            <person name="Charron P."/>
            <person name="Farinelli L."/>
            <person name="Marton T."/>
            <person name="Kruger M."/>
            <person name="Pelin A."/>
            <person name="Brachmann A."/>
            <person name="Corradi N."/>
        </authorList>
    </citation>
    <scope>NUCLEOTIDE SEQUENCE [LARGE SCALE GENOMIC DNA]</scope>
    <source>
        <strain evidence="2 3">A1</strain>
    </source>
</reference>
<accession>A0A2I1FDM5</accession>
<name>A0A2I1FDM5_9GLOM</name>
<dbReference type="VEuPathDB" id="FungiDB:RhiirFUN_014181"/>
<gene>
    <name evidence="1" type="ORF">CHRIB12_LOCUS23960</name>
    <name evidence="2" type="ORF">RhiirA1_536858</name>
</gene>
<organism evidence="2 3">
    <name type="scientific">Rhizophagus irregularis</name>
    <dbReference type="NCBI Taxonomy" id="588596"/>
    <lineage>
        <taxon>Eukaryota</taxon>
        <taxon>Fungi</taxon>
        <taxon>Fungi incertae sedis</taxon>
        <taxon>Mucoromycota</taxon>
        <taxon>Glomeromycotina</taxon>
        <taxon>Glomeromycetes</taxon>
        <taxon>Glomerales</taxon>
        <taxon>Glomeraceae</taxon>
        <taxon>Rhizophagus</taxon>
    </lineage>
</organism>
<dbReference type="EMBL" id="CAGKOT010000102">
    <property type="protein sequence ID" value="CAB5395677.1"/>
    <property type="molecule type" value="Genomic_DNA"/>
</dbReference>
<dbReference type="GO" id="GO:0051715">
    <property type="term" value="P:cytolysis in another organism"/>
    <property type="evidence" value="ECO:0007669"/>
    <property type="project" value="InterPro"/>
</dbReference>
<dbReference type="GO" id="GO:0006812">
    <property type="term" value="P:monoatomic cation transport"/>
    <property type="evidence" value="ECO:0007669"/>
    <property type="project" value="InterPro"/>
</dbReference>
<proteinExistence type="predicted"/>
<evidence type="ECO:0000313" key="1">
    <source>
        <dbReference type="EMBL" id="CAB5395677.1"/>
    </source>
</evidence>
<dbReference type="EMBL" id="LLXH01000610">
    <property type="protein sequence ID" value="PKC64713.1"/>
    <property type="molecule type" value="Genomic_DNA"/>
</dbReference>
<dbReference type="OrthoDB" id="2304600at2759"/>
<dbReference type="SUPFAM" id="SSF63724">
    <property type="entry name" value="Cytolysin/lectin"/>
    <property type="match status" value="1"/>
</dbReference>
<dbReference type="InterPro" id="IPR015926">
    <property type="entry name" value="Cytolysin/lectin"/>
</dbReference>
<dbReference type="Proteomes" id="UP000232688">
    <property type="component" value="Unassembled WGS sequence"/>
</dbReference>
<dbReference type="Pfam" id="PF06369">
    <property type="entry name" value="Anemone_cytotox"/>
    <property type="match status" value="1"/>
</dbReference>
<dbReference type="PANTHER" id="PTHR40388:SF1">
    <property type="entry name" value="BRYOPORIN"/>
    <property type="match status" value="1"/>
</dbReference>
<protein>
    <submittedName>
        <fullName evidence="2">Sea anemone cytolysin</fullName>
    </submittedName>
</protein>
<dbReference type="GO" id="GO:0046930">
    <property type="term" value="C:pore complex"/>
    <property type="evidence" value="ECO:0007669"/>
    <property type="project" value="InterPro"/>
</dbReference>
<evidence type="ECO:0000313" key="3">
    <source>
        <dbReference type="Proteomes" id="UP000232688"/>
    </source>
</evidence>